<dbReference type="GO" id="GO:0003677">
    <property type="term" value="F:DNA binding"/>
    <property type="evidence" value="ECO:0007669"/>
    <property type="project" value="UniProtKB-KW"/>
</dbReference>
<dbReference type="SUPFAM" id="SSF53697">
    <property type="entry name" value="SIS domain"/>
    <property type="match status" value="1"/>
</dbReference>
<dbReference type="RefSeq" id="WP_088553474.1">
    <property type="nucleotide sequence ID" value="NZ_BDGJ01000042.1"/>
</dbReference>
<dbReference type="PANTHER" id="PTHR30514:SF1">
    <property type="entry name" value="HTH-TYPE TRANSCRIPTIONAL REGULATOR HEXR-RELATED"/>
    <property type="match status" value="1"/>
</dbReference>
<dbReference type="InterPro" id="IPR036388">
    <property type="entry name" value="WH-like_DNA-bd_sf"/>
</dbReference>
<keyword evidence="3" id="KW-0804">Transcription</keyword>
<dbReference type="InterPro" id="IPR035472">
    <property type="entry name" value="RpiR-like_SIS"/>
</dbReference>
<dbReference type="Pfam" id="PF01418">
    <property type="entry name" value="HTH_6"/>
    <property type="match status" value="1"/>
</dbReference>
<evidence type="ECO:0000313" key="6">
    <source>
        <dbReference type="EMBL" id="GAW91943.1"/>
    </source>
</evidence>
<name>A0A1Z5HQY3_9FIRM</name>
<dbReference type="GO" id="GO:0097367">
    <property type="term" value="F:carbohydrate derivative binding"/>
    <property type="evidence" value="ECO:0007669"/>
    <property type="project" value="InterPro"/>
</dbReference>
<dbReference type="EMBL" id="BDGJ01000042">
    <property type="protein sequence ID" value="GAW91943.1"/>
    <property type="molecule type" value="Genomic_DNA"/>
</dbReference>
<dbReference type="InterPro" id="IPR009057">
    <property type="entry name" value="Homeodomain-like_sf"/>
</dbReference>
<dbReference type="PANTHER" id="PTHR30514">
    <property type="entry name" value="GLUCOKINASE"/>
    <property type="match status" value="1"/>
</dbReference>
<dbReference type="GO" id="GO:1901135">
    <property type="term" value="P:carbohydrate derivative metabolic process"/>
    <property type="evidence" value="ECO:0007669"/>
    <property type="project" value="InterPro"/>
</dbReference>
<dbReference type="OrthoDB" id="3684496at2"/>
<reference evidence="7" key="1">
    <citation type="journal article" date="2017" name="Appl. Environ. Microbiol.">
        <title>Genomic analysis of Calderihabitans maritimus KKC1, a thermophilic hydrogenogenic carboxydotrophic bacterium isolated from marine sediment.</title>
        <authorList>
            <person name="Omae K."/>
            <person name="Yoneda Y."/>
            <person name="Fukuyama Y."/>
            <person name="Yoshida T."/>
            <person name="Sako Y."/>
        </authorList>
    </citation>
    <scope>NUCLEOTIDE SEQUENCE [LARGE SCALE GENOMIC DNA]</scope>
    <source>
        <strain evidence="7">KKC1</strain>
    </source>
</reference>
<sequence>MENEQNQDLKGCIARLRAILPYLSTAERRVAEYIMENSNDIIQLPITELAERAGVAEATIFRLCKRLGYRGYQALKIALVADLVTPIKSIHEDVENGDDMLTIASKVFDSTIQSFRDTMRLLDRDSLEKAAEAIANARRVEFYGAAGSGAVAMDCYHKFSRTGISCIALTDSHLQIMSASLLTDRDVAVGISHTGSSKDIVESLRIAKEAGATIICITSFMKSPITKVADICLFTTARETRFRSEALASRLVALAILDSLLVGVSLRRQEQALESIEKTRKAIALKRY</sequence>
<proteinExistence type="predicted"/>
<dbReference type="InterPro" id="IPR000281">
    <property type="entry name" value="HTH_RpiR"/>
</dbReference>
<evidence type="ECO:0000256" key="2">
    <source>
        <dbReference type="ARBA" id="ARBA00023125"/>
    </source>
</evidence>
<comment type="caution">
    <text evidence="6">The sequence shown here is derived from an EMBL/GenBank/DDBJ whole genome shotgun (WGS) entry which is preliminary data.</text>
</comment>
<evidence type="ECO:0000256" key="1">
    <source>
        <dbReference type="ARBA" id="ARBA00023015"/>
    </source>
</evidence>
<evidence type="ECO:0000259" key="5">
    <source>
        <dbReference type="PROSITE" id="PS51464"/>
    </source>
</evidence>
<feature type="domain" description="HTH rpiR-type" evidence="4">
    <location>
        <begin position="10"/>
        <end position="86"/>
    </location>
</feature>
<dbReference type="InterPro" id="IPR046348">
    <property type="entry name" value="SIS_dom_sf"/>
</dbReference>
<keyword evidence="1" id="KW-0805">Transcription regulation</keyword>
<protein>
    <submittedName>
        <fullName evidence="6">RpiR family transcriptional regulator</fullName>
    </submittedName>
</protein>
<dbReference type="InterPro" id="IPR001347">
    <property type="entry name" value="SIS_dom"/>
</dbReference>
<dbReference type="PROSITE" id="PS51464">
    <property type="entry name" value="SIS"/>
    <property type="match status" value="1"/>
</dbReference>
<evidence type="ECO:0000256" key="3">
    <source>
        <dbReference type="ARBA" id="ARBA00023163"/>
    </source>
</evidence>
<dbReference type="CDD" id="cd05013">
    <property type="entry name" value="SIS_RpiR"/>
    <property type="match status" value="1"/>
</dbReference>
<dbReference type="InterPro" id="IPR047640">
    <property type="entry name" value="RpiR-like"/>
</dbReference>
<dbReference type="PROSITE" id="PS51071">
    <property type="entry name" value="HTH_RPIR"/>
    <property type="match status" value="1"/>
</dbReference>
<organism evidence="6 7">
    <name type="scientific">Calderihabitans maritimus</name>
    <dbReference type="NCBI Taxonomy" id="1246530"/>
    <lineage>
        <taxon>Bacteria</taxon>
        <taxon>Bacillati</taxon>
        <taxon>Bacillota</taxon>
        <taxon>Clostridia</taxon>
        <taxon>Neomoorellales</taxon>
        <taxon>Calderihabitantaceae</taxon>
        <taxon>Calderihabitans</taxon>
    </lineage>
</organism>
<gene>
    <name evidence="6" type="ORF">KKC1_11030</name>
</gene>
<dbReference type="Proteomes" id="UP000197032">
    <property type="component" value="Unassembled WGS sequence"/>
</dbReference>
<dbReference type="SUPFAM" id="SSF46689">
    <property type="entry name" value="Homeodomain-like"/>
    <property type="match status" value="1"/>
</dbReference>
<dbReference type="Gene3D" id="1.10.10.10">
    <property type="entry name" value="Winged helix-like DNA-binding domain superfamily/Winged helix DNA-binding domain"/>
    <property type="match status" value="1"/>
</dbReference>
<evidence type="ECO:0000259" key="4">
    <source>
        <dbReference type="PROSITE" id="PS51071"/>
    </source>
</evidence>
<dbReference type="AlphaFoldDB" id="A0A1Z5HQY3"/>
<keyword evidence="7" id="KW-1185">Reference proteome</keyword>
<feature type="domain" description="SIS" evidence="5">
    <location>
        <begin position="130"/>
        <end position="270"/>
    </location>
</feature>
<dbReference type="Pfam" id="PF01380">
    <property type="entry name" value="SIS"/>
    <property type="match status" value="1"/>
</dbReference>
<accession>A0A1Z5HQY3</accession>
<keyword evidence="2" id="KW-0238">DNA-binding</keyword>
<dbReference type="GO" id="GO:0003700">
    <property type="term" value="F:DNA-binding transcription factor activity"/>
    <property type="evidence" value="ECO:0007669"/>
    <property type="project" value="InterPro"/>
</dbReference>
<evidence type="ECO:0000313" key="7">
    <source>
        <dbReference type="Proteomes" id="UP000197032"/>
    </source>
</evidence>
<dbReference type="Gene3D" id="3.40.50.10490">
    <property type="entry name" value="Glucose-6-phosphate isomerase like protein, domain 1"/>
    <property type="match status" value="1"/>
</dbReference>